<keyword evidence="4" id="KW-0804">Transcription</keyword>
<proteinExistence type="inferred from homology"/>
<organism evidence="6 7">
    <name type="scientific">Pseudoroseicyclus tamaricis</name>
    <dbReference type="NCBI Taxonomy" id="2705421"/>
    <lineage>
        <taxon>Bacteria</taxon>
        <taxon>Pseudomonadati</taxon>
        <taxon>Pseudomonadota</taxon>
        <taxon>Alphaproteobacteria</taxon>
        <taxon>Rhodobacterales</taxon>
        <taxon>Paracoccaceae</taxon>
        <taxon>Pseudoroseicyclus</taxon>
    </lineage>
</organism>
<reference evidence="6 7" key="1">
    <citation type="submission" date="2020-02" db="EMBL/GenBank/DDBJ databases">
        <title>Pseudoroseicyclus tamarix, sp. nov., isolated from offshore sediment of a Tamarix chinensis forest.</title>
        <authorList>
            <person name="Gai Y."/>
        </authorList>
    </citation>
    <scope>NUCLEOTIDE SEQUENCE [LARGE SCALE GENOMIC DNA]</scope>
    <source>
        <strain evidence="6 7">CLL3-39</strain>
    </source>
</reference>
<dbReference type="InterPro" id="IPR036390">
    <property type="entry name" value="WH_DNA-bd_sf"/>
</dbReference>
<evidence type="ECO:0000256" key="1">
    <source>
        <dbReference type="ARBA" id="ARBA00009437"/>
    </source>
</evidence>
<keyword evidence="2" id="KW-0805">Transcription regulation</keyword>
<dbReference type="InterPro" id="IPR058163">
    <property type="entry name" value="LysR-type_TF_proteobact-type"/>
</dbReference>
<dbReference type="RefSeq" id="WP_163895805.1">
    <property type="nucleotide sequence ID" value="NZ_JAAFYS010000004.1"/>
</dbReference>
<protein>
    <submittedName>
        <fullName evidence="6">LysR family transcriptional regulator</fullName>
    </submittedName>
</protein>
<dbReference type="GO" id="GO:0043565">
    <property type="term" value="F:sequence-specific DNA binding"/>
    <property type="evidence" value="ECO:0007669"/>
    <property type="project" value="TreeGrafter"/>
</dbReference>
<keyword evidence="3" id="KW-0238">DNA-binding</keyword>
<dbReference type="PRINTS" id="PR00039">
    <property type="entry name" value="HTHLYSR"/>
</dbReference>
<sequence length="288" mass="31989">MDWRTLPPLASLRAFEAAARTRGFTRAAEELNVTHAAIVQQVRSLESALGLPLARREGRGIALTEEGAALSAALTKGFEEIELAVAELKGRDEGGPLRVSMTPRFATHWLVPRLGAFWKLHPDIPISMSPSRELVDLTRDHFDLAIRFGDGNWPGLETERLFSAHFTIVASPRLGLKGPLTVEELAEQHWIIEDDWPEQFAYLSRQGLDISSIRRTHMPTEDMAASAVDAGIGIGAAITAMAQDDLDAGRLVALHATEETRLGYWICRRPGPVREDLRTFLRWLRSEV</sequence>
<dbReference type="Pfam" id="PF03466">
    <property type="entry name" value="LysR_substrate"/>
    <property type="match status" value="1"/>
</dbReference>
<evidence type="ECO:0000259" key="5">
    <source>
        <dbReference type="PROSITE" id="PS50931"/>
    </source>
</evidence>
<accession>A0A6B2K129</accession>
<comment type="similarity">
    <text evidence="1">Belongs to the LysR transcriptional regulatory family.</text>
</comment>
<dbReference type="SUPFAM" id="SSF46785">
    <property type="entry name" value="Winged helix' DNA-binding domain"/>
    <property type="match status" value="1"/>
</dbReference>
<dbReference type="PANTHER" id="PTHR30537">
    <property type="entry name" value="HTH-TYPE TRANSCRIPTIONAL REGULATOR"/>
    <property type="match status" value="1"/>
</dbReference>
<gene>
    <name evidence="6" type="ORF">GZA08_16910</name>
</gene>
<keyword evidence="7" id="KW-1185">Reference proteome</keyword>
<dbReference type="AlphaFoldDB" id="A0A6B2K129"/>
<dbReference type="Pfam" id="PF00126">
    <property type="entry name" value="HTH_1"/>
    <property type="match status" value="1"/>
</dbReference>
<dbReference type="PROSITE" id="PS50931">
    <property type="entry name" value="HTH_LYSR"/>
    <property type="match status" value="1"/>
</dbReference>
<dbReference type="Gene3D" id="1.10.10.10">
    <property type="entry name" value="Winged helix-like DNA-binding domain superfamily/Winged helix DNA-binding domain"/>
    <property type="match status" value="1"/>
</dbReference>
<feature type="domain" description="HTH lysR-type" evidence="5">
    <location>
        <begin position="7"/>
        <end position="64"/>
    </location>
</feature>
<evidence type="ECO:0000256" key="4">
    <source>
        <dbReference type="ARBA" id="ARBA00023163"/>
    </source>
</evidence>
<dbReference type="PANTHER" id="PTHR30537:SF26">
    <property type="entry name" value="GLYCINE CLEAVAGE SYSTEM TRANSCRIPTIONAL ACTIVATOR"/>
    <property type="match status" value="1"/>
</dbReference>
<name>A0A6B2K129_9RHOB</name>
<dbReference type="InterPro" id="IPR005119">
    <property type="entry name" value="LysR_subst-bd"/>
</dbReference>
<dbReference type="GO" id="GO:0003700">
    <property type="term" value="F:DNA-binding transcription factor activity"/>
    <property type="evidence" value="ECO:0007669"/>
    <property type="project" value="InterPro"/>
</dbReference>
<dbReference type="SUPFAM" id="SSF53850">
    <property type="entry name" value="Periplasmic binding protein-like II"/>
    <property type="match status" value="1"/>
</dbReference>
<dbReference type="InterPro" id="IPR036388">
    <property type="entry name" value="WH-like_DNA-bd_sf"/>
</dbReference>
<dbReference type="Gene3D" id="3.40.190.10">
    <property type="entry name" value="Periplasmic binding protein-like II"/>
    <property type="match status" value="2"/>
</dbReference>
<evidence type="ECO:0000313" key="7">
    <source>
        <dbReference type="Proteomes" id="UP000474757"/>
    </source>
</evidence>
<evidence type="ECO:0000313" key="6">
    <source>
        <dbReference type="EMBL" id="NDV02649.1"/>
    </source>
</evidence>
<dbReference type="InterPro" id="IPR000847">
    <property type="entry name" value="LysR_HTH_N"/>
</dbReference>
<evidence type="ECO:0000256" key="3">
    <source>
        <dbReference type="ARBA" id="ARBA00023125"/>
    </source>
</evidence>
<evidence type="ECO:0000256" key="2">
    <source>
        <dbReference type="ARBA" id="ARBA00023015"/>
    </source>
</evidence>
<dbReference type="Proteomes" id="UP000474757">
    <property type="component" value="Unassembled WGS sequence"/>
</dbReference>
<comment type="caution">
    <text evidence="6">The sequence shown here is derived from an EMBL/GenBank/DDBJ whole genome shotgun (WGS) entry which is preliminary data.</text>
</comment>
<dbReference type="EMBL" id="JAAGAB010000004">
    <property type="protein sequence ID" value="NDV02649.1"/>
    <property type="molecule type" value="Genomic_DNA"/>
</dbReference>
<dbReference type="GO" id="GO:0006351">
    <property type="term" value="P:DNA-templated transcription"/>
    <property type="evidence" value="ECO:0007669"/>
    <property type="project" value="TreeGrafter"/>
</dbReference>